<dbReference type="HAMAP" id="MF_00536">
    <property type="entry name" value="PdxA"/>
    <property type="match status" value="1"/>
</dbReference>
<dbReference type="NCBIfam" id="TIGR00557">
    <property type="entry name" value="pdxA"/>
    <property type="match status" value="1"/>
</dbReference>
<evidence type="ECO:0000256" key="5">
    <source>
        <dbReference type="ARBA" id="ARBA00022857"/>
    </source>
</evidence>
<dbReference type="Gene3D" id="3.40.718.10">
    <property type="entry name" value="Isopropylmalate Dehydrogenase"/>
    <property type="match status" value="1"/>
</dbReference>
<comment type="caution">
    <text evidence="10">The sequence shown here is derived from an EMBL/GenBank/DDBJ whole genome shotgun (WGS) entry which is preliminary data.</text>
</comment>
<evidence type="ECO:0000256" key="9">
    <source>
        <dbReference type="ARBA" id="ARBA00023285"/>
    </source>
</evidence>
<dbReference type="PANTHER" id="PTHR30004:SF5">
    <property type="entry name" value="4-HYDROXYTHREONINE-4-PHOSPHATE DEHYDROGENASE"/>
    <property type="match status" value="1"/>
</dbReference>
<evidence type="ECO:0000256" key="2">
    <source>
        <dbReference type="ARBA" id="ARBA00022723"/>
    </source>
</evidence>
<evidence type="ECO:0000256" key="3">
    <source>
        <dbReference type="ARBA" id="ARBA00022833"/>
    </source>
</evidence>
<evidence type="ECO:0000256" key="6">
    <source>
        <dbReference type="ARBA" id="ARBA00023002"/>
    </source>
</evidence>
<protein>
    <submittedName>
        <fullName evidence="10">4-hydroxythreonine-4-phosphate dehydrogenase 1</fullName>
        <ecNumber evidence="10">1.1.1.262</ecNumber>
    </submittedName>
</protein>
<keyword evidence="1" id="KW-0963">Cytoplasm</keyword>
<dbReference type="PANTHER" id="PTHR30004">
    <property type="entry name" value="4-HYDROXYTHREONINE-4-PHOSPHATE DEHYDROGENASE"/>
    <property type="match status" value="1"/>
</dbReference>
<dbReference type="EMBL" id="NSIT01000137">
    <property type="protein sequence ID" value="PJE78714.1"/>
    <property type="molecule type" value="Genomic_DNA"/>
</dbReference>
<dbReference type="Pfam" id="PF04166">
    <property type="entry name" value="PdxA"/>
    <property type="match status" value="1"/>
</dbReference>
<dbReference type="EC" id="1.1.1.262" evidence="10"/>
<keyword evidence="9" id="KW-0170">Cobalt</keyword>
<keyword evidence="6 10" id="KW-0560">Oxidoreductase</keyword>
<evidence type="ECO:0000256" key="4">
    <source>
        <dbReference type="ARBA" id="ARBA00022842"/>
    </source>
</evidence>
<proteinExistence type="inferred from homology"/>
<dbReference type="GO" id="GO:0051287">
    <property type="term" value="F:NAD binding"/>
    <property type="evidence" value="ECO:0007669"/>
    <property type="project" value="InterPro"/>
</dbReference>
<keyword evidence="2" id="KW-0479">Metal-binding</keyword>
<organism evidence="10">
    <name type="scientific">invertebrate metagenome</name>
    <dbReference type="NCBI Taxonomy" id="1711999"/>
    <lineage>
        <taxon>unclassified sequences</taxon>
        <taxon>metagenomes</taxon>
        <taxon>organismal metagenomes</taxon>
    </lineage>
</organism>
<dbReference type="GO" id="GO:0046872">
    <property type="term" value="F:metal ion binding"/>
    <property type="evidence" value="ECO:0007669"/>
    <property type="project" value="UniProtKB-KW"/>
</dbReference>
<keyword evidence="8" id="KW-0664">Pyridoxine biosynthesis</keyword>
<dbReference type="AlphaFoldDB" id="A0A2H9T682"/>
<keyword evidence="5" id="KW-0521">NADP</keyword>
<sequence length="371" mass="40188">MVRPVRLVVTTGEPAGIGPDICLQLLRDGFYSNKTAYGRIKNNLTSESPWEKLGQEEAILSWEPVQIVLAGDPQCLEMRARQLDIDVSLITFEPSDYRIPSLGEILVAPVPLVDSCQAGILNKANSPSVLNMLDYAVAGCQNGLFDAMVTGPVHKGIIHSLSPGFSGHTEYLAQVTNTPNVVMMFVSPVIKLALVTTHIPLSGVPDAITPDRLRRVLQILHRDLTRWFGVRHPHIRVCGLNPHAGEEGVLGREEITTIIPVIEQLRREGMNLSGPVPADTAFIGLNSGEHHCVEKADAVLAMYHDQGLPVLKYSGFETAVNITLGLPVIRTSVDHGTALDLAGTGRACKGSLSAAIFQAVRMVQAANRLER</sequence>
<dbReference type="GO" id="GO:0050570">
    <property type="term" value="F:4-hydroxythreonine-4-phosphate dehydrogenase activity"/>
    <property type="evidence" value="ECO:0007669"/>
    <property type="project" value="UniProtKB-EC"/>
</dbReference>
<gene>
    <name evidence="10" type="primary">pdxA1</name>
    <name evidence="10" type="ORF">CI610_02334</name>
</gene>
<name>A0A2H9T682_9ZZZZ</name>
<keyword evidence="7" id="KW-0520">NAD</keyword>
<evidence type="ECO:0000256" key="7">
    <source>
        <dbReference type="ARBA" id="ARBA00023027"/>
    </source>
</evidence>
<evidence type="ECO:0000313" key="10">
    <source>
        <dbReference type="EMBL" id="PJE78714.1"/>
    </source>
</evidence>
<dbReference type="GO" id="GO:0042823">
    <property type="term" value="P:pyridoxal phosphate biosynthetic process"/>
    <property type="evidence" value="ECO:0007669"/>
    <property type="project" value="InterPro"/>
</dbReference>
<keyword evidence="4" id="KW-0460">Magnesium</keyword>
<keyword evidence="3" id="KW-0862">Zinc</keyword>
<evidence type="ECO:0000256" key="8">
    <source>
        <dbReference type="ARBA" id="ARBA00023096"/>
    </source>
</evidence>
<dbReference type="GO" id="GO:0008615">
    <property type="term" value="P:pyridoxine biosynthetic process"/>
    <property type="evidence" value="ECO:0007669"/>
    <property type="project" value="UniProtKB-KW"/>
</dbReference>
<dbReference type="SUPFAM" id="SSF53659">
    <property type="entry name" value="Isocitrate/Isopropylmalate dehydrogenase-like"/>
    <property type="match status" value="1"/>
</dbReference>
<dbReference type="InterPro" id="IPR005255">
    <property type="entry name" value="PdxA_fam"/>
</dbReference>
<reference evidence="10" key="1">
    <citation type="journal article" date="2017" name="Appl. Environ. Microbiol.">
        <title>Molecular characterization of an Endozoicomonas-like organism causing infection in king scallop Pecten maximus L.</title>
        <authorList>
            <person name="Cano I."/>
            <person name="van Aerle R."/>
            <person name="Ross S."/>
            <person name="Verner-Jeffreys D.W."/>
            <person name="Paley R.K."/>
            <person name="Rimmer G."/>
            <person name="Ryder D."/>
            <person name="Hooper P."/>
            <person name="Stone D."/>
            <person name="Feist S.W."/>
        </authorList>
    </citation>
    <scope>NUCLEOTIDE SEQUENCE</scope>
</reference>
<dbReference type="InterPro" id="IPR037510">
    <property type="entry name" value="PdxA"/>
</dbReference>
<accession>A0A2H9T682</accession>
<evidence type="ECO:0000256" key="1">
    <source>
        <dbReference type="ARBA" id="ARBA00022490"/>
    </source>
</evidence>